<evidence type="ECO:0000313" key="1">
    <source>
        <dbReference type="EMBL" id="SVE16222.1"/>
    </source>
</evidence>
<proteinExistence type="predicted"/>
<organism evidence="1">
    <name type="scientific">marine metagenome</name>
    <dbReference type="NCBI Taxonomy" id="408172"/>
    <lineage>
        <taxon>unclassified sequences</taxon>
        <taxon>metagenomes</taxon>
        <taxon>ecological metagenomes</taxon>
    </lineage>
</organism>
<protein>
    <submittedName>
        <fullName evidence="1">Uncharacterized protein</fullName>
    </submittedName>
</protein>
<reference evidence="1" key="1">
    <citation type="submission" date="2018-05" db="EMBL/GenBank/DDBJ databases">
        <authorList>
            <person name="Lanie J.A."/>
            <person name="Ng W.-L."/>
            <person name="Kazmierczak K.M."/>
            <person name="Andrzejewski T.M."/>
            <person name="Davidsen T.M."/>
            <person name="Wayne K.J."/>
            <person name="Tettelin H."/>
            <person name="Glass J.I."/>
            <person name="Rusch D."/>
            <person name="Podicherti R."/>
            <person name="Tsui H.-C.T."/>
            <person name="Winkler M.E."/>
        </authorList>
    </citation>
    <scope>NUCLEOTIDE SEQUENCE</scope>
</reference>
<name>A0A383B8A9_9ZZZZ</name>
<sequence>MLSQTQKPDRIFINIPFKYRRFSETIEDKQIPKFDSNFVEITRCEDSGPGTKLLGSLNKLEKNSL</sequence>
<feature type="non-terminal residue" evidence="1">
    <location>
        <position position="65"/>
    </location>
</feature>
<accession>A0A383B8A9</accession>
<dbReference type="AlphaFoldDB" id="A0A383B8A9"/>
<dbReference type="EMBL" id="UINC01198318">
    <property type="protein sequence ID" value="SVE16222.1"/>
    <property type="molecule type" value="Genomic_DNA"/>
</dbReference>
<gene>
    <name evidence="1" type="ORF">METZ01_LOCUS469076</name>
</gene>